<dbReference type="GO" id="GO:0016020">
    <property type="term" value="C:membrane"/>
    <property type="evidence" value="ECO:0007669"/>
    <property type="project" value="UniProtKB-SubCell"/>
</dbReference>
<evidence type="ECO:0000256" key="1">
    <source>
        <dbReference type="ARBA" id="ARBA00004370"/>
    </source>
</evidence>
<accession>A0A0S2SKK5</accession>
<dbReference type="InterPro" id="IPR004089">
    <property type="entry name" value="MCPsignal_dom"/>
</dbReference>
<protein>
    <submittedName>
        <fullName evidence="9">Methyl-accepting chemotaxis protein</fullName>
    </submittedName>
</protein>
<dbReference type="OrthoDB" id="2489132at2"/>
<evidence type="ECO:0000313" key="12">
    <source>
        <dbReference type="Proteomes" id="UP000774958"/>
    </source>
</evidence>
<feature type="domain" description="Methyl-accepting transducer" evidence="7">
    <location>
        <begin position="143"/>
        <end position="379"/>
    </location>
</feature>
<proteinExistence type="inferred from homology"/>
<keyword evidence="6" id="KW-0472">Membrane</keyword>
<evidence type="ECO:0000313" key="11">
    <source>
        <dbReference type="Proteomes" id="UP000058114"/>
    </source>
</evidence>
<keyword evidence="5" id="KW-0175">Coiled coil</keyword>
<dbReference type="Gene3D" id="1.10.287.950">
    <property type="entry name" value="Methyl-accepting chemotaxis protein"/>
    <property type="match status" value="1"/>
</dbReference>
<dbReference type="Pfam" id="PF00015">
    <property type="entry name" value="MCPsignal"/>
    <property type="match status" value="1"/>
</dbReference>
<comment type="subcellular location">
    <subcellularLocation>
        <location evidence="1">Membrane</location>
    </subcellularLocation>
</comment>
<dbReference type="STRING" id="652.WL1483_2825"/>
<dbReference type="PROSITE" id="PS50885">
    <property type="entry name" value="HAMP"/>
    <property type="match status" value="1"/>
</dbReference>
<dbReference type="CDD" id="cd11386">
    <property type="entry name" value="MCP_signal"/>
    <property type="match status" value="1"/>
</dbReference>
<dbReference type="SMART" id="SM00304">
    <property type="entry name" value="HAMP"/>
    <property type="match status" value="1"/>
</dbReference>
<keyword evidence="2 4" id="KW-0807">Transducer</keyword>
<dbReference type="SMART" id="SM00283">
    <property type="entry name" value="MA"/>
    <property type="match status" value="1"/>
</dbReference>
<dbReference type="CDD" id="cd06225">
    <property type="entry name" value="HAMP"/>
    <property type="match status" value="1"/>
</dbReference>
<dbReference type="RefSeq" id="WP_050666304.1">
    <property type="nucleotide sequence ID" value="NZ_CDDB01000048.1"/>
</dbReference>
<sequence length="416" mass="45339">MRFNAIERRMSDVRLLPKVVILMVVSTLLLLTKLWFDASHLEETLLQGGIEAGQAGEIAQNLIWSGLMETALMGIFFVVFLLAGSRLMVRQVNYLVGLLHRFSQQDLSHRVELNSKDEFGDIARAVAHSQDHLRQVFGNQRGISKELGEIASQVTLCMEEANESISEEFRQIEQLAGAMSEMAASVREVAGHAEQASRATSESRALAEQGQGYVAETVTTISALSNNIQRSSGVVSDVEQGVQRIGSVVDTIRSISEQTNLLALNAAIEAARAGEAGRGFAVVADEVRSLANRAQAATVEIQQMIEQLQQSARQATLLMSESVAQADRGVEQVNRAGDQLGTIVNRVHAVADMNYQIATAAEQQSKVAEEMEDNLTQVKQIVEGSVVVIRELLEASGQVEAHSRELDSTIQAFKLD</sequence>
<dbReference type="KEGG" id="asr:WL1483_2825"/>
<evidence type="ECO:0000259" key="8">
    <source>
        <dbReference type="PROSITE" id="PS50885"/>
    </source>
</evidence>
<evidence type="ECO:0000256" key="5">
    <source>
        <dbReference type="SAM" id="Coils"/>
    </source>
</evidence>
<dbReference type="PATRIC" id="fig|652.5.peg.3985"/>
<comment type="similarity">
    <text evidence="3">Belongs to the methyl-accepting chemotaxis (MCP) protein family.</text>
</comment>
<dbReference type="PANTHER" id="PTHR32089">
    <property type="entry name" value="METHYL-ACCEPTING CHEMOTAXIS PROTEIN MCPB"/>
    <property type="match status" value="1"/>
</dbReference>
<gene>
    <name evidence="10" type="ORF">LA374_09840</name>
    <name evidence="9" type="ORF">WL1483_2825</name>
</gene>
<organism evidence="9 11">
    <name type="scientific">Aeromonas schubertii</name>
    <dbReference type="NCBI Taxonomy" id="652"/>
    <lineage>
        <taxon>Bacteria</taxon>
        <taxon>Pseudomonadati</taxon>
        <taxon>Pseudomonadota</taxon>
        <taxon>Gammaproteobacteria</taxon>
        <taxon>Aeromonadales</taxon>
        <taxon>Aeromonadaceae</taxon>
        <taxon>Aeromonas</taxon>
    </lineage>
</organism>
<name>A0A0S2SKK5_9GAMM</name>
<dbReference type="Pfam" id="PF00672">
    <property type="entry name" value="HAMP"/>
    <property type="match status" value="1"/>
</dbReference>
<evidence type="ECO:0000313" key="10">
    <source>
        <dbReference type="EMBL" id="MBZ6066504.1"/>
    </source>
</evidence>
<reference evidence="11" key="1">
    <citation type="submission" date="2015-10" db="EMBL/GenBank/DDBJ databases">
        <title>Complete Genome Sequence of Aeromonas schubertii strain WL1483.</title>
        <authorList>
            <person name="Liu L."/>
        </authorList>
    </citation>
    <scope>NUCLEOTIDE SEQUENCE [LARGE SCALE GENOMIC DNA]</scope>
    <source>
        <strain evidence="11">WL1483</strain>
    </source>
</reference>
<dbReference type="Proteomes" id="UP000058114">
    <property type="component" value="Chromosome"/>
</dbReference>
<feature type="domain" description="HAMP" evidence="8">
    <location>
        <begin position="86"/>
        <end position="138"/>
    </location>
</feature>
<dbReference type="EMBL" id="CP013067">
    <property type="protein sequence ID" value="ALP42244.1"/>
    <property type="molecule type" value="Genomic_DNA"/>
</dbReference>
<evidence type="ECO:0000259" key="7">
    <source>
        <dbReference type="PROSITE" id="PS50111"/>
    </source>
</evidence>
<reference evidence="10 12" key="3">
    <citation type="submission" date="2021-09" db="EMBL/GenBank/DDBJ databases">
        <title>Aeromonas schubertii isolated from Asian sea bass.</title>
        <authorList>
            <person name="Pinpimai K."/>
        </authorList>
    </citation>
    <scope>NUCLEOTIDE SEQUENCE [LARGE SCALE GENOMIC DNA]</scope>
    <source>
        <strain evidence="10 12">CHULA2021a</strain>
    </source>
</reference>
<feature type="transmembrane region" description="Helical" evidence="6">
    <location>
        <begin position="62"/>
        <end position="83"/>
    </location>
</feature>
<evidence type="ECO:0000313" key="9">
    <source>
        <dbReference type="EMBL" id="ALP42244.1"/>
    </source>
</evidence>
<evidence type="ECO:0000256" key="4">
    <source>
        <dbReference type="PROSITE-ProRule" id="PRU00284"/>
    </source>
</evidence>
<evidence type="ECO:0000256" key="3">
    <source>
        <dbReference type="ARBA" id="ARBA00029447"/>
    </source>
</evidence>
<dbReference type="GO" id="GO:0006935">
    <property type="term" value="P:chemotaxis"/>
    <property type="evidence" value="ECO:0007669"/>
    <property type="project" value="UniProtKB-ARBA"/>
</dbReference>
<dbReference type="AlphaFoldDB" id="A0A0S2SKK5"/>
<dbReference type="GO" id="GO:0007165">
    <property type="term" value="P:signal transduction"/>
    <property type="evidence" value="ECO:0007669"/>
    <property type="project" value="UniProtKB-KW"/>
</dbReference>
<evidence type="ECO:0000256" key="2">
    <source>
        <dbReference type="ARBA" id="ARBA00023224"/>
    </source>
</evidence>
<dbReference type="FunFam" id="1.10.287.950:FF:000001">
    <property type="entry name" value="Methyl-accepting chemotaxis sensory transducer"/>
    <property type="match status" value="1"/>
</dbReference>
<dbReference type="InterPro" id="IPR003660">
    <property type="entry name" value="HAMP_dom"/>
</dbReference>
<feature type="transmembrane region" description="Helical" evidence="6">
    <location>
        <begin position="15"/>
        <end position="36"/>
    </location>
</feature>
<dbReference type="EMBL" id="JAIRBT010000011">
    <property type="protein sequence ID" value="MBZ6066504.1"/>
    <property type="molecule type" value="Genomic_DNA"/>
</dbReference>
<reference evidence="9 11" key="2">
    <citation type="journal article" date="2016" name="Genome Announc.">
        <title>Complete Genome Sequence of the Highly Virulent Aeromonas schubertii Strain WL1483, Isolated from Diseased Snakehead Fish (Channa argus) in China.</title>
        <authorList>
            <person name="Liu L."/>
            <person name="Li N."/>
            <person name="Zhang D."/>
            <person name="Fu X."/>
            <person name="Shi C."/>
            <person name="Lin Q."/>
            <person name="Hao G."/>
        </authorList>
    </citation>
    <scope>NUCLEOTIDE SEQUENCE [LARGE SCALE GENOMIC DNA]</scope>
    <source>
        <strain evidence="9 11">WL1483</strain>
    </source>
</reference>
<dbReference type="PANTHER" id="PTHR32089:SF120">
    <property type="entry name" value="METHYL-ACCEPTING CHEMOTAXIS PROTEIN TLPQ"/>
    <property type="match status" value="1"/>
</dbReference>
<keyword evidence="6" id="KW-0812">Transmembrane</keyword>
<keyword evidence="12" id="KW-1185">Reference proteome</keyword>
<feature type="coiled-coil region" evidence="5">
    <location>
        <begin position="287"/>
        <end position="314"/>
    </location>
</feature>
<evidence type="ECO:0000256" key="6">
    <source>
        <dbReference type="SAM" id="Phobius"/>
    </source>
</evidence>
<dbReference type="Proteomes" id="UP000774958">
    <property type="component" value="Unassembled WGS sequence"/>
</dbReference>
<dbReference type="PROSITE" id="PS50111">
    <property type="entry name" value="CHEMOTAXIS_TRANSDUC_2"/>
    <property type="match status" value="1"/>
</dbReference>
<keyword evidence="6" id="KW-1133">Transmembrane helix</keyword>
<dbReference type="SUPFAM" id="SSF58104">
    <property type="entry name" value="Methyl-accepting chemotaxis protein (MCP) signaling domain"/>
    <property type="match status" value="1"/>
</dbReference>